<evidence type="ECO:0000256" key="5">
    <source>
        <dbReference type="ARBA" id="ARBA00023242"/>
    </source>
</evidence>
<accession>A0AAV6JY33</accession>
<evidence type="ECO:0000256" key="4">
    <source>
        <dbReference type="ARBA" id="ARBA00023163"/>
    </source>
</evidence>
<name>A0AAV6JY33_9ERIC</name>
<comment type="caution">
    <text evidence="7">The sequence shown here is derived from an EMBL/GenBank/DDBJ whole genome shotgun (WGS) entry which is preliminary data.</text>
</comment>
<dbReference type="SUPFAM" id="SSF55455">
    <property type="entry name" value="SRF-like"/>
    <property type="match status" value="1"/>
</dbReference>
<proteinExistence type="predicted"/>
<dbReference type="GO" id="GO:0046983">
    <property type="term" value="F:protein dimerization activity"/>
    <property type="evidence" value="ECO:0007669"/>
    <property type="project" value="InterPro"/>
</dbReference>
<dbReference type="Pfam" id="PF00319">
    <property type="entry name" value="SRF-TF"/>
    <property type="match status" value="1"/>
</dbReference>
<evidence type="ECO:0000256" key="3">
    <source>
        <dbReference type="ARBA" id="ARBA00023125"/>
    </source>
</evidence>
<organism evidence="7 8">
    <name type="scientific">Rhododendron griersonianum</name>
    <dbReference type="NCBI Taxonomy" id="479676"/>
    <lineage>
        <taxon>Eukaryota</taxon>
        <taxon>Viridiplantae</taxon>
        <taxon>Streptophyta</taxon>
        <taxon>Embryophyta</taxon>
        <taxon>Tracheophyta</taxon>
        <taxon>Spermatophyta</taxon>
        <taxon>Magnoliopsida</taxon>
        <taxon>eudicotyledons</taxon>
        <taxon>Gunneridae</taxon>
        <taxon>Pentapetalae</taxon>
        <taxon>asterids</taxon>
        <taxon>Ericales</taxon>
        <taxon>Ericaceae</taxon>
        <taxon>Ericoideae</taxon>
        <taxon>Rhodoreae</taxon>
        <taxon>Rhododendron</taxon>
    </lineage>
</organism>
<keyword evidence="2" id="KW-0805">Transcription regulation</keyword>
<evidence type="ECO:0000313" key="8">
    <source>
        <dbReference type="Proteomes" id="UP000823749"/>
    </source>
</evidence>
<dbReference type="InterPro" id="IPR002100">
    <property type="entry name" value="TF_MADSbox"/>
</dbReference>
<dbReference type="PROSITE" id="PS50066">
    <property type="entry name" value="MADS_BOX_2"/>
    <property type="match status" value="1"/>
</dbReference>
<dbReference type="Gene3D" id="3.40.1810.10">
    <property type="entry name" value="Transcription factor, MADS-box"/>
    <property type="match status" value="1"/>
</dbReference>
<keyword evidence="4" id="KW-0804">Transcription</keyword>
<evidence type="ECO:0000259" key="6">
    <source>
        <dbReference type="PROSITE" id="PS50066"/>
    </source>
</evidence>
<sequence length="211" mass="23639">MFKKAHKLHCLTGAHVASVVFSPAGRPYVHGDPSFDNTIDPSFDATIGPLLLMKWHKVRRSVVWWVGGEESEKKEMKEKHEQGLGTTPLNNVFFHDFVHCVIADYVAFSSDALDDSFVSATAIDSEAMQLELCRSNQRSVGLEMLNQYYGTPELSPLGTNDDIVEGAVFQLNSTNDEVDDDDDDPFSRCIEESSTDEVYKEMNKLLKTNMP</sequence>
<dbReference type="GO" id="GO:0005634">
    <property type="term" value="C:nucleus"/>
    <property type="evidence" value="ECO:0007669"/>
    <property type="project" value="UniProtKB-SubCell"/>
</dbReference>
<reference evidence="7 8" key="1">
    <citation type="submission" date="2020-08" db="EMBL/GenBank/DDBJ databases">
        <title>Plant Genome Project.</title>
        <authorList>
            <person name="Zhang R.-G."/>
        </authorList>
    </citation>
    <scope>NUCLEOTIDE SEQUENCE [LARGE SCALE GENOMIC DNA]</scope>
    <source>
        <strain evidence="7">WSP0</strain>
        <tissue evidence="7">Leaf</tissue>
    </source>
</reference>
<dbReference type="Proteomes" id="UP000823749">
    <property type="component" value="Chromosome 6"/>
</dbReference>
<protein>
    <recommendedName>
        <fullName evidence="6">MADS-box domain-containing protein</fullName>
    </recommendedName>
</protein>
<evidence type="ECO:0000256" key="1">
    <source>
        <dbReference type="ARBA" id="ARBA00004123"/>
    </source>
</evidence>
<keyword evidence="8" id="KW-1185">Reference proteome</keyword>
<dbReference type="AlphaFoldDB" id="A0AAV6JY33"/>
<dbReference type="InterPro" id="IPR036879">
    <property type="entry name" value="TF_MADSbox_sf"/>
</dbReference>
<evidence type="ECO:0000313" key="7">
    <source>
        <dbReference type="EMBL" id="KAG5545076.1"/>
    </source>
</evidence>
<keyword evidence="5" id="KW-0539">Nucleus</keyword>
<feature type="domain" description="MADS-box" evidence="6">
    <location>
        <begin position="1"/>
        <end position="34"/>
    </location>
</feature>
<evidence type="ECO:0000256" key="2">
    <source>
        <dbReference type="ARBA" id="ARBA00023015"/>
    </source>
</evidence>
<comment type="subcellular location">
    <subcellularLocation>
        <location evidence="1">Nucleus</location>
    </subcellularLocation>
</comment>
<dbReference type="GO" id="GO:0003677">
    <property type="term" value="F:DNA binding"/>
    <property type="evidence" value="ECO:0007669"/>
    <property type="project" value="UniProtKB-KW"/>
</dbReference>
<keyword evidence="3" id="KW-0238">DNA-binding</keyword>
<dbReference type="EMBL" id="JACTNZ010000006">
    <property type="protein sequence ID" value="KAG5545076.1"/>
    <property type="molecule type" value="Genomic_DNA"/>
</dbReference>
<gene>
    <name evidence="7" type="ORF">RHGRI_017520</name>
</gene>